<dbReference type="AlphaFoldDB" id="A0A7T4PLC5"/>
<dbReference type="RefSeq" id="WP_198504151.1">
    <property type="nucleotide sequence ID" value="NZ_CP065959.1"/>
</dbReference>
<feature type="region of interest" description="Disordered" evidence="1">
    <location>
        <begin position="353"/>
        <end position="401"/>
    </location>
</feature>
<dbReference type="Proteomes" id="UP000596130">
    <property type="component" value="Chromosome"/>
</dbReference>
<evidence type="ECO:0000313" key="3">
    <source>
        <dbReference type="Proteomes" id="UP000596130"/>
    </source>
</evidence>
<protein>
    <recommendedName>
        <fullName evidence="4">Integrase</fullName>
    </recommendedName>
</protein>
<reference evidence="2 3" key="1">
    <citation type="submission" date="2020-12" db="EMBL/GenBank/DDBJ databases">
        <title>Identification and biosynthesis of polyene macrolides produced by Streptomyces alfalfae Men-myco-93-63.</title>
        <authorList>
            <person name="Liu D."/>
            <person name="Li Y."/>
            <person name="Liu L."/>
            <person name="Han X."/>
            <person name="Shen F."/>
        </authorList>
    </citation>
    <scope>NUCLEOTIDE SEQUENCE [LARGE SCALE GENOMIC DNA]</scope>
    <source>
        <strain evidence="2 3">Men-myco-93-63</strain>
    </source>
</reference>
<organism evidence="2 3">
    <name type="scientific">Streptomyces alfalfae</name>
    <dbReference type="NCBI Taxonomy" id="1642299"/>
    <lineage>
        <taxon>Bacteria</taxon>
        <taxon>Bacillati</taxon>
        <taxon>Actinomycetota</taxon>
        <taxon>Actinomycetes</taxon>
        <taxon>Kitasatosporales</taxon>
        <taxon>Streptomycetaceae</taxon>
        <taxon>Streptomyces</taxon>
    </lineage>
</organism>
<name>A0A7T4PLC5_9ACTN</name>
<evidence type="ECO:0000313" key="2">
    <source>
        <dbReference type="EMBL" id="QQC92393.1"/>
    </source>
</evidence>
<dbReference type="EMBL" id="CP065959">
    <property type="protein sequence ID" value="QQC92393.1"/>
    <property type="molecule type" value="Genomic_DNA"/>
</dbReference>
<proteinExistence type="predicted"/>
<gene>
    <name evidence="2" type="ORF">I8755_31375</name>
</gene>
<evidence type="ECO:0000256" key="1">
    <source>
        <dbReference type="SAM" id="MobiDB-lite"/>
    </source>
</evidence>
<evidence type="ECO:0008006" key="4">
    <source>
        <dbReference type="Google" id="ProtNLM"/>
    </source>
</evidence>
<sequence length="401" mass="45038">MSTTAPHPSALCRGHYYRWQRRGGPDIGAFIADPGPGPVGRTELTERANKPEKKKWVANLPAAADNGRPICRLSFCTLWTQGKSPLCHNHKFRWYAVGSPEIEEFVRRCEAAGDDSFDFRPLDGKRQLKLESQYALQCRHDERQVNTHSSALSSVIRLTAASEASSLLEWPMEQWSEHSAAMRRASHDQNGQLAFLRYAHEPEHEHEHEHLEDLACGSGWESEFPRDVWVLRRLGIEGTRARLRFDRIAQPWLREPAKRFVRWRLSIGRSINQAVVDILALNRLSGFLADPRVAAGGLDAVDRKVLGRYLADLAVDPRSVHSRGRDIGSLNAFFHAIRRHGWDQTLPASATFYPDDFPRPDPGAGRAGHGPGRTARQPRPLAQPRESPADLGPHAVRAAGR</sequence>
<accession>A0A7T4PLC5</accession>